<dbReference type="PROSITE" id="PS50878">
    <property type="entry name" value="RT_POL"/>
    <property type="match status" value="1"/>
</dbReference>
<dbReference type="PANTHER" id="PTHR37984">
    <property type="entry name" value="PROTEIN CBG26694"/>
    <property type="match status" value="1"/>
</dbReference>
<feature type="region of interest" description="Disordered" evidence="8">
    <location>
        <begin position="819"/>
        <end position="852"/>
    </location>
</feature>
<dbReference type="FunFam" id="3.30.70.270:FF:000020">
    <property type="entry name" value="Transposon Tf2-6 polyprotein-like Protein"/>
    <property type="match status" value="1"/>
</dbReference>
<keyword evidence="7" id="KW-0695">RNA-directed DNA polymerase</keyword>
<feature type="region of interest" description="Disordered" evidence="8">
    <location>
        <begin position="938"/>
        <end position="987"/>
    </location>
</feature>
<keyword evidence="3" id="KW-0548">Nucleotidyltransferase</keyword>
<dbReference type="Gene3D" id="3.10.10.10">
    <property type="entry name" value="HIV Type 1 Reverse Transcriptase, subunit A, domain 1"/>
    <property type="match status" value="1"/>
</dbReference>
<evidence type="ECO:0000256" key="1">
    <source>
        <dbReference type="ARBA" id="ARBA00012493"/>
    </source>
</evidence>
<evidence type="ECO:0000256" key="3">
    <source>
        <dbReference type="ARBA" id="ARBA00022695"/>
    </source>
</evidence>
<dbReference type="GO" id="GO:0004519">
    <property type="term" value="F:endonuclease activity"/>
    <property type="evidence" value="ECO:0007669"/>
    <property type="project" value="UniProtKB-KW"/>
</dbReference>
<dbReference type="AlphaFoldDB" id="A0ABD2WDP4"/>
<dbReference type="Pfam" id="PF17917">
    <property type="entry name" value="RT_RNaseH"/>
    <property type="match status" value="1"/>
</dbReference>
<evidence type="ECO:0000259" key="9">
    <source>
        <dbReference type="PROSITE" id="PS50878"/>
    </source>
</evidence>
<dbReference type="InterPro" id="IPR043502">
    <property type="entry name" value="DNA/RNA_pol_sf"/>
</dbReference>
<feature type="region of interest" description="Disordered" evidence="8">
    <location>
        <begin position="511"/>
        <end position="543"/>
    </location>
</feature>
<dbReference type="GO" id="GO:0016787">
    <property type="term" value="F:hydrolase activity"/>
    <property type="evidence" value="ECO:0007669"/>
    <property type="project" value="UniProtKB-KW"/>
</dbReference>
<dbReference type="EC" id="2.7.7.49" evidence="1"/>
<evidence type="ECO:0000256" key="4">
    <source>
        <dbReference type="ARBA" id="ARBA00022722"/>
    </source>
</evidence>
<reference evidence="10 11" key="1">
    <citation type="journal article" date="2024" name="bioRxiv">
        <title>A reference genome for Trichogramma kaykai: A tiny desert-dwelling parasitoid wasp with competing sex-ratio distorters.</title>
        <authorList>
            <person name="Culotta J."/>
            <person name="Lindsey A.R."/>
        </authorList>
    </citation>
    <scope>NUCLEOTIDE SEQUENCE [LARGE SCALE GENOMIC DNA]</scope>
    <source>
        <strain evidence="10 11">KSX58</strain>
    </source>
</reference>
<dbReference type="FunFam" id="3.10.20.370:FF:000001">
    <property type="entry name" value="Retrovirus-related Pol polyprotein from transposon 17.6-like protein"/>
    <property type="match status" value="1"/>
</dbReference>
<keyword evidence="5" id="KW-0255">Endonuclease</keyword>
<comment type="caution">
    <text evidence="10">The sequence shown here is derived from an EMBL/GenBank/DDBJ whole genome shotgun (WGS) entry which is preliminary data.</text>
</comment>
<name>A0ABD2WDP4_9HYME</name>
<evidence type="ECO:0000256" key="7">
    <source>
        <dbReference type="ARBA" id="ARBA00022918"/>
    </source>
</evidence>
<evidence type="ECO:0000256" key="8">
    <source>
        <dbReference type="SAM" id="MobiDB-lite"/>
    </source>
</evidence>
<keyword evidence="4" id="KW-0540">Nuclease</keyword>
<accession>A0ABD2WDP4</accession>
<dbReference type="Proteomes" id="UP001627154">
    <property type="component" value="Unassembled WGS sequence"/>
</dbReference>
<dbReference type="PANTHER" id="PTHR37984:SF5">
    <property type="entry name" value="PROTEIN NYNRIN-LIKE"/>
    <property type="match status" value="1"/>
</dbReference>
<keyword evidence="2" id="KW-0808">Transferase</keyword>
<evidence type="ECO:0000313" key="10">
    <source>
        <dbReference type="EMBL" id="KAL3391008.1"/>
    </source>
</evidence>
<dbReference type="GO" id="GO:0003964">
    <property type="term" value="F:RNA-directed DNA polymerase activity"/>
    <property type="evidence" value="ECO:0007669"/>
    <property type="project" value="UniProtKB-KW"/>
</dbReference>
<keyword evidence="11" id="KW-1185">Reference proteome</keyword>
<feature type="domain" description="Reverse transcriptase" evidence="9">
    <location>
        <begin position="1"/>
        <end position="142"/>
    </location>
</feature>
<proteinExistence type="predicted"/>
<evidence type="ECO:0000256" key="6">
    <source>
        <dbReference type="ARBA" id="ARBA00022801"/>
    </source>
</evidence>
<dbReference type="CDD" id="cd09274">
    <property type="entry name" value="RNase_HI_RT_Ty3"/>
    <property type="match status" value="1"/>
</dbReference>
<organism evidence="10 11">
    <name type="scientific">Trichogramma kaykai</name>
    <dbReference type="NCBI Taxonomy" id="54128"/>
    <lineage>
        <taxon>Eukaryota</taxon>
        <taxon>Metazoa</taxon>
        <taxon>Ecdysozoa</taxon>
        <taxon>Arthropoda</taxon>
        <taxon>Hexapoda</taxon>
        <taxon>Insecta</taxon>
        <taxon>Pterygota</taxon>
        <taxon>Neoptera</taxon>
        <taxon>Endopterygota</taxon>
        <taxon>Hymenoptera</taxon>
        <taxon>Apocrita</taxon>
        <taxon>Proctotrupomorpha</taxon>
        <taxon>Chalcidoidea</taxon>
        <taxon>Trichogrammatidae</taxon>
        <taxon>Trichogramma</taxon>
    </lineage>
</organism>
<dbReference type="Gene3D" id="3.30.70.270">
    <property type="match status" value="2"/>
</dbReference>
<evidence type="ECO:0000313" key="11">
    <source>
        <dbReference type="Proteomes" id="UP001627154"/>
    </source>
</evidence>
<feature type="compositionally biased region" description="Basic and acidic residues" evidence="8">
    <location>
        <begin position="409"/>
        <end position="418"/>
    </location>
</feature>
<feature type="region of interest" description="Disordered" evidence="8">
    <location>
        <begin position="401"/>
        <end position="463"/>
    </location>
</feature>
<dbReference type="EMBL" id="JBJJXI010000113">
    <property type="protein sequence ID" value="KAL3391008.1"/>
    <property type="molecule type" value="Genomic_DNA"/>
</dbReference>
<protein>
    <recommendedName>
        <fullName evidence="1">RNA-directed DNA polymerase</fullName>
        <ecNumber evidence="1">2.7.7.49</ecNumber>
    </recommendedName>
</protein>
<keyword evidence="6" id="KW-0378">Hydrolase</keyword>
<sequence>MSENECYPLPLTVVILERLASAKYISCIDLRNGFHQIAMDENSAHKTGFAGPNGIYEFKRLAMGIKSGPAVFSRAMSLALAGLQGTELEIYLDDVMVHGETLEEHNVQFKRMLDRFKAVNMSIEPKKCQMLKKDAHILGYIVGHAKIRMDRTKIAAMSDFPIPTERKKLKQFLGLTGYYRKFIKNYASIVRPLQQLLKKTVKYEWGEAQCHAFAEIKQRMCEYPVLRNPDLSQDFILTCDASEFAISAILGQGKIGSDHDCAYASRCLTGAELRYPTYDKELLAIVFGKEQFYYYLWGCKFTVYTDHQALVHFHNTKKPDLRFNRLKAELRGYDFDIVYRRGLTNANADALSRSPVINSVENPAKMSKQQLYQLADEQEQNDNKLPEELDYPPGRIFKIRTRRYRQAKHAQDKEKFDNESSSDSDDSLLPAAKFGAVEEISDDNKSDVSTPPLPERAAKARARKKISEIENAGRRQRKSAIPPPAPVIQIENLDLQQIECLGVQNDLISFQEDPGDPTPAAPIAQSSIENEDLPPNGVRESTYDPNEQQYVRRSFPEIAREISAKLRVDLRENPAPNRHGLQIDIWEVGSNDERPREVDKQNIGHSTSANDSVWVQSIEQSKKGRINNDTRFTENFDEFADATKECRDTNNHGANLGMRRMVGYSEHDGCAEPHNTLVRLDDIPDEPPGNYLFYSILKILKSDLTAGELRQCLLRSPFVDTCDDPQGVREILQSPSEWGNIHCLYIFAHSFKINVCIHFEVEPQRYIYPRFIVNNRARYIHLHLSKKHYTPYIPVAIATLHSANDNDSYKQAQDIGNSIPGALAKRGRDNSSQAKSADRHATGIIESPEQNRCAATKPAVALSTPTHSFTLHEDRLGPRKMHDMRGIQQEQSAQHCTLDYDVQMNDNTELLVPSYEHNSDNVSMHVESAIMNLPDESPPQEIKDARDHNTPACDIGGSSRQNANAAQAAKEGDEEQQGHTNAALCKY</sequence>
<dbReference type="CDD" id="cd01647">
    <property type="entry name" value="RT_LTR"/>
    <property type="match status" value="1"/>
</dbReference>
<dbReference type="Pfam" id="PF00078">
    <property type="entry name" value="RVT_1"/>
    <property type="match status" value="1"/>
</dbReference>
<dbReference type="InterPro" id="IPR041373">
    <property type="entry name" value="RT_RNaseH"/>
</dbReference>
<dbReference type="InterPro" id="IPR000477">
    <property type="entry name" value="RT_dom"/>
</dbReference>
<evidence type="ECO:0000256" key="2">
    <source>
        <dbReference type="ARBA" id="ARBA00022679"/>
    </source>
</evidence>
<gene>
    <name evidence="10" type="ORF">TKK_014261</name>
</gene>
<evidence type="ECO:0000256" key="5">
    <source>
        <dbReference type="ARBA" id="ARBA00022759"/>
    </source>
</evidence>
<dbReference type="SUPFAM" id="SSF56672">
    <property type="entry name" value="DNA/RNA polymerases"/>
    <property type="match status" value="1"/>
</dbReference>
<dbReference type="InterPro" id="IPR043128">
    <property type="entry name" value="Rev_trsase/Diguanyl_cyclase"/>
</dbReference>
<dbReference type="InterPro" id="IPR050951">
    <property type="entry name" value="Retrovirus_Pol_polyprotein"/>
</dbReference>